<keyword evidence="10" id="KW-0496">Mitochondrion</keyword>
<keyword evidence="5" id="KW-0677">Repeat</keyword>
<comment type="subcellular location">
    <subcellularLocation>
        <location evidence="10">Mitochondrion</location>
    </subcellularLocation>
</comment>
<keyword evidence="7 10" id="KW-0594">Phospholipid biosynthesis</keyword>
<dbReference type="Proteomes" id="UP000383932">
    <property type="component" value="Unassembled WGS sequence"/>
</dbReference>
<dbReference type="OrthoDB" id="10250191at2759"/>
<dbReference type="SUPFAM" id="SSF56024">
    <property type="entry name" value="Phospholipase D/nuclease"/>
    <property type="match status" value="1"/>
</dbReference>
<evidence type="ECO:0000256" key="10">
    <source>
        <dbReference type="RuleBase" id="RU365024"/>
    </source>
</evidence>
<sequence length="502" mass="55856">MLRRQLWNLAQAARGPQNASRIPVASISSVTGVHVDPSTVLTESMSTILPKFQVPSENISILKSPTEFYQALLTMIARANRRIVISTLYIGETKKQLVSALSDALSRNGRIELAVHVDAFRSTRPSKTCTSSAHLLLPLINTYPNRVRVNMFRSPKLSGLLQYLVPRRFDEGWGTWHAKIYLVDDEILLSGANLNSSYFTNRQDRYIHITRSPRLATYLVQLLRIFAGYSSTLRAEPNSSIGYTLDWPRRDSSQSSFAALAGKEVNIFQREMMEAAPLDATGQACIFPMVQSGVLGIREEERCLHSLFDILDSKGHPENPLVDLTSGYFALHGPYQDRVLASNADFRIVAAGPSANGFLGSKGVSGRIPAGYTLLERRFWDRVLAARREWDGDRGIELREWGRPGWTYHAKGIWISPSAAEAPYATIIGSTNLNSRSAHLDSEISFLLSIPDQNSSLRTALQHEVARIRENTVRVDAHTFASPERRVSFTTKAIVGLVGSML</sequence>
<evidence type="ECO:0000256" key="9">
    <source>
        <dbReference type="ARBA" id="ARBA00048586"/>
    </source>
</evidence>
<keyword evidence="3 10" id="KW-0444">Lipid biosynthesis</keyword>
<dbReference type="PANTHER" id="PTHR12586:SF1">
    <property type="entry name" value="CDP-DIACYLGLYCEROL--GLYCEROL-3-PHOSPHATE 3-PHOSPHATIDYLTRANSFERASE, MITOCHONDRIAL"/>
    <property type="match status" value="1"/>
</dbReference>
<dbReference type="SMART" id="SM00155">
    <property type="entry name" value="PLDc"/>
    <property type="match status" value="2"/>
</dbReference>
<evidence type="ECO:0000313" key="12">
    <source>
        <dbReference type="EMBL" id="KAB5595389.1"/>
    </source>
</evidence>
<dbReference type="InterPro" id="IPR001736">
    <property type="entry name" value="PLipase_D/transphosphatidylase"/>
</dbReference>
<evidence type="ECO:0000259" key="11">
    <source>
        <dbReference type="PROSITE" id="PS50035"/>
    </source>
</evidence>
<keyword evidence="13" id="KW-1185">Reference proteome</keyword>
<keyword evidence="10" id="KW-0547">Nucleotide-binding</keyword>
<evidence type="ECO:0000256" key="4">
    <source>
        <dbReference type="ARBA" id="ARBA00022679"/>
    </source>
</evidence>
<comment type="catalytic activity">
    <reaction evidence="9 10">
        <text>a CDP-1,2-diacyl-sn-glycerol + sn-glycerol 3-phosphate = a 1,2-diacyl-sn-glycero-3-phospho-(1'-sn-glycero-3'-phosphate) + CMP + H(+)</text>
        <dbReference type="Rhea" id="RHEA:12593"/>
        <dbReference type="ChEBI" id="CHEBI:15378"/>
        <dbReference type="ChEBI" id="CHEBI:57597"/>
        <dbReference type="ChEBI" id="CHEBI:58332"/>
        <dbReference type="ChEBI" id="CHEBI:60110"/>
        <dbReference type="ChEBI" id="CHEBI:60377"/>
        <dbReference type="EC" id="2.7.8.5"/>
    </reaction>
</comment>
<comment type="caution">
    <text evidence="12">The sequence shown here is derived from an EMBL/GenBank/DDBJ whole genome shotgun (WGS) entry which is preliminary data.</text>
</comment>
<dbReference type="InterPro" id="IPR025202">
    <property type="entry name" value="PLD-like_dom"/>
</dbReference>
<dbReference type="AlphaFoldDB" id="A0A5N5QUT4"/>
<dbReference type="EC" id="2.7.8.5" evidence="10"/>
<comment type="function">
    <text evidence="10">Functions in the biosynthesis of the anionic phospholipids phosphatidylglycerol and cardiolipin.</text>
</comment>
<evidence type="ECO:0000256" key="8">
    <source>
        <dbReference type="ARBA" id="ARBA00023264"/>
    </source>
</evidence>
<dbReference type="GO" id="GO:0005524">
    <property type="term" value="F:ATP binding"/>
    <property type="evidence" value="ECO:0007669"/>
    <property type="project" value="UniProtKB-KW"/>
</dbReference>
<comment type="similarity">
    <text evidence="2 10">Belongs to the CDP-alcohol phosphatidyltransferase class-II family.</text>
</comment>
<dbReference type="GO" id="GO:0005739">
    <property type="term" value="C:mitochondrion"/>
    <property type="evidence" value="ECO:0007669"/>
    <property type="project" value="UniProtKB-SubCell"/>
</dbReference>
<dbReference type="Gene3D" id="3.30.870.10">
    <property type="entry name" value="Endonuclease Chain A"/>
    <property type="match status" value="2"/>
</dbReference>
<comment type="pathway">
    <text evidence="1 10">Phospholipid metabolism; phosphatidylglycerol biosynthesis; phosphatidylglycerol from CDP-diacylglycerol: step 1/2.</text>
</comment>
<dbReference type="GO" id="GO:0032049">
    <property type="term" value="P:cardiolipin biosynthetic process"/>
    <property type="evidence" value="ECO:0007669"/>
    <property type="project" value="InterPro"/>
</dbReference>
<evidence type="ECO:0000256" key="7">
    <source>
        <dbReference type="ARBA" id="ARBA00023209"/>
    </source>
</evidence>
<keyword evidence="10" id="KW-0067">ATP-binding</keyword>
<evidence type="ECO:0000256" key="2">
    <source>
        <dbReference type="ARBA" id="ARBA00010682"/>
    </source>
</evidence>
<keyword evidence="8 10" id="KW-1208">Phospholipid metabolism</keyword>
<evidence type="ECO:0000256" key="3">
    <source>
        <dbReference type="ARBA" id="ARBA00022516"/>
    </source>
</evidence>
<evidence type="ECO:0000256" key="1">
    <source>
        <dbReference type="ARBA" id="ARBA00005042"/>
    </source>
</evidence>
<dbReference type="InterPro" id="IPR016270">
    <property type="entry name" value="PGS1"/>
</dbReference>
<dbReference type="PROSITE" id="PS50035">
    <property type="entry name" value="PLD"/>
    <property type="match status" value="1"/>
</dbReference>
<dbReference type="PIRSF" id="PIRSF000850">
    <property type="entry name" value="Phospholipase_D_PSS"/>
    <property type="match status" value="1"/>
</dbReference>
<keyword evidence="6 10" id="KW-0443">Lipid metabolism</keyword>
<proteinExistence type="inferred from homology"/>
<feature type="domain" description="PLD phosphodiesterase" evidence="11">
    <location>
        <begin position="177"/>
        <end position="198"/>
    </location>
</feature>
<dbReference type="PANTHER" id="PTHR12586">
    <property type="entry name" value="CDP-DIACYLGLYCEROL--SERINE O-PHOSPHATIDYLTRANSFERASE"/>
    <property type="match status" value="1"/>
</dbReference>
<dbReference type="GO" id="GO:0008444">
    <property type="term" value="F:CDP-diacylglycerol-glycerol-3-phosphate 3-phosphatidyltransferase activity"/>
    <property type="evidence" value="ECO:0007669"/>
    <property type="project" value="UniProtKB-EC"/>
</dbReference>
<name>A0A5N5QUT4_9AGAM</name>
<dbReference type="UniPathway" id="UPA00084">
    <property type="reaction ID" value="UER00503"/>
</dbReference>
<dbReference type="EMBL" id="SSOP01000009">
    <property type="protein sequence ID" value="KAB5595389.1"/>
    <property type="molecule type" value="Genomic_DNA"/>
</dbReference>
<organism evidence="12 13">
    <name type="scientific">Ceratobasidium theobromae</name>
    <dbReference type="NCBI Taxonomy" id="1582974"/>
    <lineage>
        <taxon>Eukaryota</taxon>
        <taxon>Fungi</taxon>
        <taxon>Dikarya</taxon>
        <taxon>Basidiomycota</taxon>
        <taxon>Agaricomycotina</taxon>
        <taxon>Agaricomycetes</taxon>
        <taxon>Cantharellales</taxon>
        <taxon>Ceratobasidiaceae</taxon>
        <taxon>Ceratobasidium</taxon>
    </lineage>
</organism>
<reference evidence="12 13" key="1">
    <citation type="journal article" date="2019" name="Fungal Biol. Biotechnol.">
        <title>Draft genome sequence of fastidious pathogen Ceratobasidium theobromae, which causes vascular-streak dieback in Theobroma cacao.</title>
        <authorList>
            <person name="Ali S.S."/>
            <person name="Asman A."/>
            <person name="Shao J."/>
            <person name="Firmansyah A.P."/>
            <person name="Susilo A.W."/>
            <person name="Rosmana A."/>
            <person name="McMahon P."/>
            <person name="Junaid M."/>
            <person name="Guest D."/>
            <person name="Kheng T.Y."/>
            <person name="Meinhardt L.W."/>
            <person name="Bailey B.A."/>
        </authorList>
    </citation>
    <scope>NUCLEOTIDE SEQUENCE [LARGE SCALE GENOMIC DNA]</scope>
    <source>
        <strain evidence="12 13">CT2</strain>
    </source>
</reference>
<gene>
    <name evidence="12" type="ORF">CTheo_1066</name>
</gene>
<dbReference type="CDD" id="cd09135">
    <property type="entry name" value="PLDc_PGS1_euk_1"/>
    <property type="match status" value="1"/>
</dbReference>
<evidence type="ECO:0000256" key="5">
    <source>
        <dbReference type="ARBA" id="ARBA00022737"/>
    </source>
</evidence>
<dbReference type="Pfam" id="PF13091">
    <property type="entry name" value="PLDc_2"/>
    <property type="match status" value="1"/>
</dbReference>
<accession>A0A5N5QUT4</accession>
<dbReference type="CDD" id="cd09137">
    <property type="entry name" value="PLDc_PGS1_euk_2"/>
    <property type="match status" value="1"/>
</dbReference>
<protein>
    <recommendedName>
        <fullName evidence="10">CDP-diacylglycerol--glycerol-3-phosphate 3-phosphatidyltransferase</fullName>
        <ecNumber evidence="10">2.7.8.5</ecNumber>
    </recommendedName>
</protein>
<evidence type="ECO:0000256" key="6">
    <source>
        <dbReference type="ARBA" id="ARBA00023098"/>
    </source>
</evidence>
<keyword evidence="4 10" id="KW-0808">Transferase</keyword>
<evidence type="ECO:0000313" key="13">
    <source>
        <dbReference type="Proteomes" id="UP000383932"/>
    </source>
</evidence>